<dbReference type="Gene3D" id="2.60.120.40">
    <property type="match status" value="2"/>
</dbReference>
<dbReference type="InterPro" id="IPR050822">
    <property type="entry name" value="Cerebellin_Synaptic_Org"/>
</dbReference>
<dbReference type="InParanoid" id="A0A3B3H5K1"/>
<reference evidence="6 7" key="1">
    <citation type="journal article" date="2007" name="Nature">
        <title>The medaka draft genome and insights into vertebrate genome evolution.</title>
        <authorList>
            <person name="Kasahara M."/>
            <person name="Naruse K."/>
            <person name="Sasaki S."/>
            <person name="Nakatani Y."/>
            <person name="Qu W."/>
            <person name="Ahsan B."/>
            <person name="Yamada T."/>
            <person name="Nagayasu Y."/>
            <person name="Doi K."/>
            <person name="Kasai Y."/>
            <person name="Jindo T."/>
            <person name="Kobayashi D."/>
            <person name="Shimada A."/>
            <person name="Toyoda A."/>
            <person name="Kuroki Y."/>
            <person name="Fujiyama A."/>
            <person name="Sasaki T."/>
            <person name="Shimizu A."/>
            <person name="Asakawa S."/>
            <person name="Shimizu N."/>
            <person name="Hashimoto S."/>
            <person name="Yang J."/>
            <person name="Lee Y."/>
            <person name="Matsushima K."/>
            <person name="Sugano S."/>
            <person name="Sakaizumi M."/>
            <person name="Narita T."/>
            <person name="Ohishi K."/>
            <person name="Haga S."/>
            <person name="Ohta F."/>
            <person name="Nomoto H."/>
            <person name="Nogata K."/>
            <person name="Morishita T."/>
            <person name="Endo T."/>
            <person name="Shin-I T."/>
            <person name="Takeda H."/>
            <person name="Morishita S."/>
            <person name="Kohara Y."/>
        </authorList>
    </citation>
    <scope>NUCLEOTIDE SEQUENCE [LARGE SCALE GENOMIC DNA]</scope>
    <source>
        <strain evidence="6 7">Hd-rR</strain>
    </source>
</reference>
<dbReference type="GeneTree" id="ENSGT00940000163520"/>
<feature type="domain" description="C1q" evidence="5">
    <location>
        <begin position="92"/>
        <end position="228"/>
    </location>
</feature>
<evidence type="ECO:0000313" key="7">
    <source>
        <dbReference type="Proteomes" id="UP000001038"/>
    </source>
</evidence>
<evidence type="ECO:0000313" key="6">
    <source>
        <dbReference type="Ensembl" id="ENSORLP00000027147.1"/>
    </source>
</evidence>
<dbReference type="GO" id="GO:0005576">
    <property type="term" value="C:extracellular region"/>
    <property type="evidence" value="ECO:0007669"/>
    <property type="project" value="UniProtKB-SubCell"/>
</dbReference>
<comment type="subcellular location">
    <subcellularLocation>
        <location evidence="1">Secreted</location>
    </subcellularLocation>
</comment>
<dbReference type="InterPro" id="IPR008983">
    <property type="entry name" value="Tumour_necrosis_fac-like_dom"/>
</dbReference>
<evidence type="ECO:0000256" key="2">
    <source>
        <dbReference type="ARBA" id="ARBA00022525"/>
    </source>
</evidence>
<evidence type="ECO:0000256" key="1">
    <source>
        <dbReference type="ARBA" id="ARBA00004613"/>
    </source>
</evidence>
<keyword evidence="7" id="KW-1185">Reference proteome</keyword>
<dbReference type="InterPro" id="IPR001073">
    <property type="entry name" value="C1q_dom"/>
</dbReference>
<reference evidence="6" key="3">
    <citation type="submission" date="2025-09" db="UniProtKB">
        <authorList>
            <consortium name="Ensembl"/>
        </authorList>
    </citation>
    <scope>IDENTIFICATION</scope>
    <source>
        <strain evidence="6">Hd-rR</strain>
    </source>
</reference>
<evidence type="ECO:0000256" key="4">
    <source>
        <dbReference type="SAM" id="SignalP"/>
    </source>
</evidence>
<dbReference type="PROSITE" id="PS50871">
    <property type="entry name" value="C1Q"/>
    <property type="match status" value="1"/>
</dbReference>
<feature type="signal peptide" evidence="4">
    <location>
        <begin position="1"/>
        <end position="22"/>
    </location>
</feature>
<keyword evidence="2" id="KW-0964">Secreted</keyword>
<dbReference type="Ensembl" id="ENSORLT00000031593.1">
    <property type="protein sequence ID" value="ENSORLP00000027147.1"/>
    <property type="gene ID" value="ENSORLG00000024630.1"/>
</dbReference>
<keyword evidence="3 4" id="KW-0732">Signal</keyword>
<dbReference type="AlphaFoldDB" id="A0A3B3H5K1"/>
<dbReference type="FunCoup" id="A0A3B3H5K1">
    <property type="interactions" value="7"/>
</dbReference>
<name>A0A3B3H5K1_ORYLA</name>
<proteinExistence type="predicted"/>
<dbReference type="Proteomes" id="UP000001038">
    <property type="component" value="Chromosome 18"/>
</dbReference>
<dbReference type="PRINTS" id="PR00007">
    <property type="entry name" value="COMPLEMNTC1Q"/>
</dbReference>
<organism evidence="6 7">
    <name type="scientific">Oryzias latipes</name>
    <name type="common">Japanese rice fish</name>
    <name type="synonym">Japanese killifish</name>
    <dbReference type="NCBI Taxonomy" id="8090"/>
    <lineage>
        <taxon>Eukaryota</taxon>
        <taxon>Metazoa</taxon>
        <taxon>Chordata</taxon>
        <taxon>Craniata</taxon>
        <taxon>Vertebrata</taxon>
        <taxon>Euteleostomi</taxon>
        <taxon>Actinopterygii</taxon>
        <taxon>Neopterygii</taxon>
        <taxon>Teleostei</taxon>
        <taxon>Neoteleostei</taxon>
        <taxon>Acanthomorphata</taxon>
        <taxon>Ovalentaria</taxon>
        <taxon>Atherinomorphae</taxon>
        <taxon>Beloniformes</taxon>
        <taxon>Adrianichthyidae</taxon>
        <taxon>Oryziinae</taxon>
        <taxon>Oryzias</taxon>
    </lineage>
</organism>
<reference evidence="6" key="2">
    <citation type="submission" date="2025-08" db="UniProtKB">
        <authorList>
            <consortium name="Ensembl"/>
        </authorList>
    </citation>
    <scope>IDENTIFICATION</scope>
    <source>
        <strain evidence="6">Hd-rR</strain>
    </source>
</reference>
<feature type="chain" id="PRO_5017325336" description="C1q domain-containing protein" evidence="4">
    <location>
        <begin position="23"/>
        <end position="228"/>
    </location>
</feature>
<dbReference type="Bgee" id="ENSORLG00000024630">
    <property type="expression patterns" value="Expressed in liver and 7 other cell types or tissues"/>
</dbReference>
<sequence length="228" mass="24089">MTSPALLLTFISGLTVAHYAAAGPYEPCPFDPCIVLKEINALKEALEARDVPKVAFSARTSKGGAYGNFQGDTTLTYNAVITNVGDAYNPPTDVPKVAFSARTSKGGAYGNFQGDTTLTYNAVITNVGNAYNPPTGIFTAPVKGLYYFTYFAHGGGTDRINLHLKKDGTIVAGIHDHPSDADTADNAGNAVFLELEQGNQVYVTLVANSAIWGEGFFTTFSGVLLSKS</sequence>
<dbReference type="PANTHER" id="PTHR22923">
    <property type="entry name" value="CEREBELLIN-RELATED"/>
    <property type="match status" value="1"/>
</dbReference>
<dbReference type="PANTHER" id="PTHR22923:SF102">
    <property type="entry name" value="CEREBELLIN 13-RELATED"/>
    <property type="match status" value="1"/>
</dbReference>
<dbReference type="SMART" id="SM00110">
    <property type="entry name" value="C1Q"/>
    <property type="match status" value="1"/>
</dbReference>
<gene>
    <name evidence="6" type="primary">LOC101169268</name>
</gene>
<accession>A0A3B3H5K1</accession>
<evidence type="ECO:0000259" key="5">
    <source>
        <dbReference type="PROSITE" id="PS50871"/>
    </source>
</evidence>
<dbReference type="Pfam" id="PF00386">
    <property type="entry name" value="C1q"/>
    <property type="match status" value="1"/>
</dbReference>
<protein>
    <recommendedName>
        <fullName evidence="5">C1q domain-containing protein</fullName>
    </recommendedName>
</protein>
<dbReference type="SUPFAM" id="SSF49842">
    <property type="entry name" value="TNF-like"/>
    <property type="match status" value="1"/>
</dbReference>
<evidence type="ECO:0000256" key="3">
    <source>
        <dbReference type="ARBA" id="ARBA00022729"/>
    </source>
</evidence>